<reference evidence="1" key="1">
    <citation type="submission" date="2024-06" db="EMBL/GenBank/DDBJ databases">
        <authorList>
            <person name="Fan A."/>
            <person name="Zhang F.Y."/>
            <person name="Zhang L."/>
        </authorList>
    </citation>
    <scope>NUCLEOTIDE SEQUENCE</scope>
    <source>
        <strain evidence="1">Y61</strain>
    </source>
</reference>
<name>A0AAU8IFW1_9BACL</name>
<dbReference type="EMBL" id="CP159510">
    <property type="protein sequence ID" value="XCJ17056.1"/>
    <property type="molecule type" value="Genomic_DNA"/>
</dbReference>
<dbReference type="RefSeq" id="WP_353948373.1">
    <property type="nucleotide sequence ID" value="NZ_CP159510.1"/>
</dbReference>
<dbReference type="AlphaFoldDB" id="A0AAU8IFW1"/>
<dbReference type="SUPFAM" id="SSF81301">
    <property type="entry name" value="Nucleotidyltransferase"/>
    <property type="match status" value="1"/>
</dbReference>
<gene>
    <name evidence="1" type="ORF">ABNN70_00425</name>
</gene>
<protein>
    <recommendedName>
        <fullName evidence="2">Polymerase nucleotidyl transferase domain-containing protein</fullName>
    </recommendedName>
</protein>
<organism evidence="1">
    <name type="scientific">Sporolactobacillus sp. Y61</name>
    <dbReference type="NCBI Taxonomy" id="3160863"/>
    <lineage>
        <taxon>Bacteria</taxon>
        <taxon>Bacillati</taxon>
        <taxon>Bacillota</taxon>
        <taxon>Bacilli</taxon>
        <taxon>Bacillales</taxon>
        <taxon>Sporolactobacillaceae</taxon>
        <taxon>Sporolactobacillus</taxon>
    </lineage>
</organism>
<dbReference type="InterPro" id="IPR043519">
    <property type="entry name" value="NT_sf"/>
</dbReference>
<sequence length="314" mass="36209">MNSRCHELMQLAMSFIASFYPSACCVSIGGSAARGTADQYSDLDLTVYNNSTQMCDQNIEFRHTLIQVQCSPIPRLEAVYQNPWAYRFLNEIKIIKDKNNLLSCVQSDAKKFLNSSAGQKKMIRTVQAIVQDRILATKRFFQAGRFYSATNAAMGAWSEAAFLNLFLKEGSLSTSRVIPCIRKDQDLYRAFRTHASIRDCDFMTDFSPILHRLREYLRAHHVKAPFDLDPLQEKLVERKNKRFIETGDSFNLQWQMYGEALWLFFCINDSISFEHVYDQLPERLQRELSWIGFTPLEKDNLDGLCSLSNNILSD</sequence>
<accession>A0AAU8IFW1</accession>
<evidence type="ECO:0008006" key="2">
    <source>
        <dbReference type="Google" id="ProtNLM"/>
    </source>
</evidence>
<dbReference type="Gene3D" id="3.30.460.10">
    <property type="entry name" value="Beta Polymerase, domain 2"/>
    <property type="match status" value="1"/>
</dbReference>
<evidence type="ECO:0000313" key="1">
    <source>
        <dbReference type="EMBL" id="XCJ17056.1"/>
    </source>
</evidence>
<proteinExistence type="predicted"/>